<keyword evidence="12 16" id="KW-0408">Iron</keyword>
<evidence type="ECO:0000256" key="1">
    <source>
        <dbReference type="ARBA" id="ARBA00002566"/>
    </source>
</evidence>
<evidence type="ECO:0000256" key="14">
    <source>
        <dbReference type="ARBA" id="ARBA00023128"/>
    </source>
</evidence>
<evidence type="ECO:0000256" key="12">
    <source>
        <dbReference type="ARBA" id="ARBA00023004"/>
    </source>
</evidence>
<dbReference type="InterPro" id="IPR027387">
    <property type="entry name" value="Cytb/b6-like_sf"/>
</dbReference>
<dbReference type="CTD" id="4519"/>
<evidence type="ECO:0000259" key="17">
    <source>
        <dbReference type="PROSITE" id="PS51002"/>
    </source>
</evidence>
<geneLocation type="mitochondrion" evidence="19"/>
<dbReference type="InterPro" id="IPR048259">
    <property type="entry name" value="Cytochrome_b_N_euk/bac"/>
</dbReference>
<dbReference type="InterPro" id="IPR005797">
    <property type="entry name" value="Cyt_b/b6_N"/>
</dbReference>
<feature type="domain" description="Cytochrome b/b6 N-terminal region profile" evidence="17">
    <location>
        <begin position="1"/>
        <end position="200"/>
    </location>
</feature>
<dbReference type="PROSITE" id="PS51002">
    <property type="entry name" value="CYTB_NTER"/>
    <property type="match status" value="1"/>
</dbReference>
<feature type="transmembrane region" description="Helical" evidence="16">
    <location>
        <begin position="68"/>
        <end position="90"/>
    </location>
</feature>
<feature type="transmembrane region" description="Helical" evidence="16">
    <location>
        <begin position="264"/>
        <end position="292"/>
    </location>
</feature>
<feature type="transmembrane region" description="Helical" evidence="16">
    <location>
        <begin position="169"/>
        <end position="190"/>
    </location>
</feature>
<reference evidence="19" key="1">
    <citation type="journal article" date="2016" name="Parasit. Vectors">
        <title>The mitochondrial genome of the egg-laying flatworm Aglaiogyrodactylus forficulatus (Platyhelminthes: Monogenoidea).</title>
        <authorList>
            <person name="Bachmann L."/>
            <person name="Fromm B."/>
            <person name="Patella de Azambuja L."/>
            <person name="Boeger W.A."/>
        </authorList>
    </citation>
    <scope>NUCLEOTIDE SEQUENCE</scope>
</reference>
<dbReference type="SUPFAM" id="SSF81648">
    <property type="entry name" value="a domain/subunit of cytochrome bc1 complex (Ubiquinol-cytochrome c reductase)"/>
    <property type="match status" value="1"/>
</dbReference>
<name>A0A173G4R0_9PLAT</name>
<evidence type="ECO:0000256" key="5">
    <source>
        <dbReference type="ARBA" id="ARBA00022617"/>
    </source>
</evidence>
<dbReference type="GeneID" id="27983318"/>
<keyword evidence="4 16" id="KW-0813">Transport</keyword>
<dbReference type="GO" id="GO:0046872">
    <property type="term" value="F:metal ion binding"/>
    <property type="evidence" value="ECO:0007669"/>
    <property type="project" value="UniProtKB-UniRule"/>
</dbReference>
<keyword evidence="10 16" id="KW-0249">Electron transport</keyword>
<accession>A0A173G4R0</accession>
<dbReference type="GO" id="GO:0016491">
    <property type="term" value="F:oxidoreductase activity"/>
    <property type="evidence" value="ECO:0007669"/>
    <property type="project" value="UniProtKB-UniRule"/>
</dbReference>
<evidence type="ECO:0000256" key="4">
    <source>
        <dbReference type="ARBA" id="ARBA00022448"/>
    </source>
</evidence>
<gene>
    <name evidence="19" type="primary">CYTB</name>
</gene>
<comment type="cofactor">
    <cofactor evidence="16">
        <name>heme b</name>
        <dbReference type="ChEBI" id="CHEBI:60344"/>
    </cofactor>
    <text evidence="16">Binds 2 heme groups non-covalently.</text>
</comment>
<comment type="subcellular location">
    <subcellularLocation>
        <location evidence="2">Mitochondrion inner membrane</location>
        <topology evidence="2">Multi-pass membrane protein</topology>
    </subcellularLocation>
</comment>
<evidence type="ECO:0000256" key="15">
    <source>
        <dbReference type="ARBA" id="ARBA00023136"/>
    </source>
</evidence>
<dbReference type="PANTHER" id="PTHR19271">
    <property type="entry name" value="CYTOCHROME B"/>
    <property type="match status" value="1"/>
</dbReference>
<proteinExistence type="inferred from homology"/>
<evidence type="ECO:0000256" key="11">
    <source>
        <dbReference type="ARBA" id="ARBA00022989"/>
    </source>
</evidence>
<dbReference type="Pfam" id="PF00032">
    <property type="entry name" value="Cytochrom_B_C"/>
    <property type="match status" value="1"/>
</dbReference>
<evidence type="ECO:0000313" key="19">
    <source>
        <dbReference type="EMBL" id="ANH20402.1"/>
    </source>
</evidence>
<dbReference type="CDD" id="cd00284">
    <property type="entry name" value="Cytochrome_b_N"/>
    <property type="match status" value="1"/>
</dbReference>
<evidence type="ECO:0000256" key="8">
    <source>
        <dbReference type="ARBA" id="ARBA00022723"/>
    </source>
</evidence>
<feature type="transmembrane region" description="Helical" evidence="16">
    <location>
        <begin position="312"/>
        <end position="329"/>
    </location>
</feature>
<evidence type="ECO:0000256" key="10">
    <source>
        <dbReference type="ARBA" id="ARBA00022982"/>
    </source>
</evidence>
<comment type="function">
    <text evidence="1 16">Component of the ubiquinol-cytochrome c reductase complex (complex III or cytochrome b-c1 complex) that is part of the mitochondrial respiratory chain. The b-c1 complex mediates electron transfer from ubiquinol to cytochrome c. Contributes to the generation of a proton gradient across the mitochondrial membrane that is then used for ATP synthesis.</text>
</comment>
<evidence type="ECO:0000256" key="2">
    <source>
        <dbReference type="ARBA" id="ARBA00004448"/>
    </source>
</evidence>
<dbReference type="GO" id="GO:0008121">
    <property type="term" value="F:quinol-cytochrome-c reductase activity"/>
    <property type="evidence" value="ECO:0007669"/>
    <property type="project" value="TreeGrafter"/>
</dbReference>
<dbReference type="Gene3D" id="1.20.810.10">
    <property type="entry name" value="Cytochrome Bc1 Complex, Chain C"/>
    <property type="match status" value="1"/>
</dbReference>
<dbReference type="GO" id="GO:0005743">
    <property type="term" value="C:mitochondrial inner membrane"/>
    <property type="evidence" value="ECO:0007669"/>
    <property type="project" value="UniProtKB-SubCell"/>
</dbReference>
<keyword evidence="15 16" id="KW-0472">Membrane</keyword>
<dbReference type="PANTHER" id="PTHR19271:SF16">
    <property type="entry name" value="CYTOCHROME B"/>
    <property type="match status" value="1"/>
</dbReference>
<dbReference type="InterPro" id="IPR005798">
    <property type="entry name" value="Cyt_b/b6_C"/>
</dbReference>
<dbReference type="SUPFAM" id="SSF81342">
    <property type="entry name" value="Transmembrane di-heme cytochromes"/>
    <property type="match status" value="1"/>
</dbReference>
<evidence type="ECO:0000256" key="3">
    <source>
        <dbReference type="ARBA" id="ARBA00013531"/>
    </source>
</evidence>
<keyword evidence="5 16" id="KW-0349">Heme</keyword>
<reference evidence="19" key="2">
    <citation type="journal article" date="2021" name="Zool. Scr.">
        <title>Phylogenetic status and historical origins of the oviparous and viviparous gyrodactylids (Monogenoidea, Gyrodactylidea).</title>
        <authorList>
            <person name="Boeger W.A."/>
            <person name="Kritsky D.C."/>
            <person name="Patella L."/>
            <person name="Bueno-Silva M."/>
        </authorList>
    </citation>
    <scope>NUCLEOTIDE SEQUENCE</scope>
</reference>
<keyword evidence="14 16" id="KW-0496">Mitochondrion</keyword>
<feature type="transmembrane region" description="Helical" evidence="16">
    <location>
        <begin position="336"/>
        <end position="357"/>
    </location>
</feature>
<dbReference type="InterPro" id="IPR036150">
    <property type="entry name" value="Cyt_b/b6_C_sf"/>
</dbReference>
<keyword evidence="11 16" id="KW-1133">Transmembrane helix</keyword>
<keyword evidence="7 16" id="KW-0812">Transmembrane</keyword>
<evidence type="ECO:0000256" key="7">
    <source>
        <dbReference type="ARBA" id="ARBA00022692"/>
    </source>
</evidence>
<feature type="transmembrane region" description="Helical" evidence="16">
    <location>
        <begin position="130"/>
        <end position="157"/>
    </location>
</feature>
<organism evidence="19">
    <name type="scientific">Aglaiogyrodactylus forficulatus</name>
    <dbReference type="NCBI Taxonomy" id="1853073"/>
    <lineage>
        <taxon>Eukaryota</taxon>
        <taxon>Metazoa</taxon>
        <taxon>Spiralia</taxon>
        <taxon>Lophotrochozoa</taxon>
        <taxon>Platyhelminthes</taxon>
        <taxon>Monogenea</taxon>
        <taxon>Monopisthocotylea</taxon>
        <taxon>Gyrodactylidea</taxon>
        <taxon>Oogyrodactylidae</taxon>
        <taxon>Aglaiogyrodactylus</taxon>
    </lineage>
</organism>
<dbReference type="Pfam" id="PF00033">
    <property type="entry name" value="Cytochrome_B"/>
    <property type="match status" value="1"/>
</dbReference>
<dbReference type="AlphaFoldDB" id="A0A173G4R0"/>
<comment type="similarity">
    <text evidence="16">Belongs to the cytochrome b family.</text>
</comment>
<sequence>MLKIVKGNVYDLPTNVGINYFWCGGFTLSFILIIQVLTGVILSLLYVADQFLSFNCVMGLSNDELLTWFIRYFHIWGASAIFLVLFIHVLRGFYYNSYNKTSVWSIGFVLYLLMMVEAFLGYILPWHQMSYWAATVLTSVIQSVPFVGPILYTFIVGGFGVTNVTLTRMFAAHVILAFVILGLSGLHLVYLHKSGSSNSLNLNKGYSDSIYFHHYFSAKDVLSILGFLLCLFLIVLYNADLVLDSEAYLQANYMVTPVNIKPEWYFLFYYAMLRSISSKVGGLVFILLFLFVLWVPSGNNVLCTPYSNFHQIIFWLIIGFLIILSYFGACHPEWPYDVLSLIISIGLVILIICYKFVPVNKFIHLS</sequence>
<dbReference type="GO" id="GO:0006122">
    <property type="term" value="P:mitochondrial electron transport, ubiquinol to cytochrome c"/>
    <property type="evidence" value="ECO:0007669"/>
    <property type="project" value="TreeGrafter"/>
</dbReference>
<keyword evidence="13" id="KW-0830">Ubiquinone</keyword>
<dbReference type="InterPro" id="IPR016174">
    <property type="entry name" value="Di-haem_cyt_TM"/>
</dbReference>
<dbReference type="PROSITE" id="PS51003">
    <property type="entry name" value="CYTB_CTER"/>
    <property type="match status" value="1"/>
</dbReference>
<evidence type="ECO:0000256" key="9">
    <source>
        <dbReference type="ARBA" id="ARBA00022792"/>
    </source>
</evidence>
<keyword evidence="8 16" id="KW-0479">Metal-binding</keyword>
<dbReference type="RefSeq" id="YP_009257639.1">
    <property type="nucleotide sequence ID" value="NC_030339.1"/>
</dbReference>
<evidence type="ECO:0000256" key="13">
    <source>
        <dbReference type="ARBA" id="ARBA00023075"/>
    </source>
</evidence>
<dbReference type="EMBL" id="KU679421">
    <property type="protein sequence ID" value="ANH20402.1"/>
    <property type="molecule type" value="Genomic_DNA"/>
</dbReference>
<feature type="transmembrane region" description="Helical" evidence="16">
    <location>
        <begin position="20"/>
        <end position="48"/>
    </location>
</feature>
<feature type="domain" description="Cytochrome b/b6 C-terminal region profile" evidence="18">
    <location>
        <begin position="202"/>
        <end position="366"/>
    </location>
</feature>
<feature type="transmembrane region" description="Helical" evidence="16">
    <location>
        <begin position="102"/>
        <end position="124"/>
    </location>
</feature>
<keyword evidence="6 16" id="KW-0679">Respiratory chain</keyword>
<evidence type="ECO:0000259" key="18">
    <source>
        <dbReference type="PROSITE" id="PS51003"/>
    </source>
</evidence>
<protein>
    <recommendedName>
        <fullName evidence="3 16">Cytochrome b</fullName>
    </recommendedName>
</protein>
<feature type="transmembrane region" description="Helical" evidence="16">
    <location>
        <begin position="221"/>
        <end position="243"/>
    </location>
</feature>
<keyword evidence="9" id="KW-0999">Mitochondrion inner membrane</keyword>
<evidence type="ECO:0000256" key="16">
    <source>
        <dbReference type="RuleBase" id="RU362117"/>
    </source>
</evidence>
<evidence type="ECO:0000256" key="6">
    <source>
        <dbReference type="ARBA" id="ARBA00022660"/>
    </source>
</evidence>